<evidence type="ECO:0000256" key="1">
    <source>
        <dbReference type="SAM" id="Phobius"/>
    </source>
</evidence>
<feature type="transmembrane region" description="Helical" evidence="1">
    <location>
        <begin position="20"/>
        <end position="38"/>
    </location>
</feature>
<dbReference type="RefSeq" id="WP_026850517.1">
    <property type="nucleotide sequence ID" value="NZ_CP011454.1"/>
</dbReference>
<reference evidence="2 3" key="1">
    <citation type="journal article" date="2014" name="Proc. Natl. Acad. Sci. U.S.A.">
        <title>Functional type 2 photosynthetic reaction centers found in the rare bacterial phylum Gemmatimonadetes.</title>
        <authorList>
            <person name="Zeng Y."/>
            <person name="Feng F."/>
            <person name="Medova H."/>
            <person name="Dean J."/>
            <person name="Koblizek M."/>
        </authorList>
    </citation>
    <scope>NUCLEOTIDE SEQUENCE [LARGE SCALE GENOMIC DNA]</scope>
    <source>
        <strain evidence="2 3">AP64</strain>
    </source>
</reference>
<keyword evidence="3" id="KW-1185">Reference proteome</keyword>
<accession>A0A143BID0</accession>
<evidence type="ECO:0000313" key="3">
    <source>
        <dbReference type="Proteomes" id="UP000076404"/>
    </source>
</evidence>
<keyword evidence="1" id="KW-0472">Membrane</keyword>
<dbReference type="STRING" id="1379270.GEMMAAP_07740"/>
<evidence type="ECO:0000313" key="2">
    <source>
        <dbReference type="EMBL" id="AMW04758.1"/>
    </source>
</evidence>
<protein>
    <submittedName>
        <fullName evidence="2">Uncharacterized protein</fullName>
    </submittedName>
</protein>
<dbReference type="Proteomes" id="UP000076404">
    <property type="component" value="Chromosome"/>
</dbReference>
<dbReference type="AlphaFoldDB" id="A0A143BID0"/>
<organism evidence="2 3">
    <name type="scientific">Gemmatimonas phototrophica</name>
    <dbReference type="NCBI Taxonomy" id="1379270"/>
    <lineage>
        <taxon>Bacteria</taxon>
        <taxon>Pseudomonadati</taxon>
        <taxon>Gemmatimonadota</taxon>
        <taxon>Gemmatimonadia</taxon>
        <taxon>Gemmatimonadales</taxon>
        <taxon>Gemmatimonadaceae</taxon>
        <taxon>Gemmatimonas</taxon>
    </lineage>
</organism>
<sequence length="117" mass="13063">MAATRRTSTRKTRTPLKGRALVAIGLAIFFIITTAIVTRRSTGIETARQLGRLREEQRTLLAQEKFFENELRKATSRRSVVQEAQKRLNMIRPSEAQVRFLVAPAGSAAAPDSVEQP</sequence>
<dbReference type="KEGG" id="gph:GEMMAAP_07740"/>
<reference evidence="2 3" key="2">
    <citation type="journal article" date="2016" name="Environ. Microbiol. Rep.">
        <title>Metagenomic evidence for the presence of phototrophic Gemmatimonadetes bacteria in diverse environments.</title>
        <authorList>
            <person name="Zeng Y."/>
            <person name="Baumbach J."/>
            <person name="Barbosa E.G."/>
            <person name="Azevedo V."/>
            <person name="Zhang C."/>
            <person name="Koblizek M."/>
        </authorList>
    </citation>
    <scope>NUCLEOTIDE SEQUENCE [LARGE SCALE GENOMIC DNA]</scope>
    <source>
        <strain evidence="2 3">AP64</strain>
    </source>
</reference>
<proteinExistence type="predicted"/>
<dbReference type="eggNOG" id="ENOG503023N">
    <property type="taxonomic scope" value="Bacteria"/>
</dbReference>
<gene>
    <name evidence="2" type="ORF">GEMMAAP_07740</name>
</gene>
<dbReference type="EMBL" id="CP011454">
    <property type="protein sequence ID" value="AMW04758.1"/>
    <property type="molecule type" value="Genomic_DNA"/>
</dbReference>
<keyword evidence="1" id="KW-0812">Transmembrane</keyword>
<name>A0A143BID0_9BACT</name>
<keyword evidence="1" id="KW-1133">Transmembrane helix</keyword>